<reference evidence="1 2" key="1">
    <citation type="journal article" date="2019" name="Sci. Rep.">
        <title>Orb-weaving spider Araneus ventricosus genome elucidates the spidroin gene catalogue.</title>
        <authorList>
            <person name="Kono N."/>
            <person name="Nakamura H."/>
            <person name="Ohtoshi R."/>
            <person name="Moran D.A.P."/>
            <person name="Shinohara A."/>
            <person name="Yoshida Y."/>
            <person name="Fujiwara M."/>
            <person name="Mori M."/>
            <person name="Tomita M."/>
            <person name="Arakawa K."/>
        </authorList>
    </citation>
    <scope>NUCLEOTIDE SEQUENCE [LARGE SCALE GENOMIC DNA]</scope>
</reference>
<dbReference type="Proteomes" id="UP000499080">
    <property type="component" value="Unassembled WGS sequence"/>
</dbReference>
<sequence>MNFMPGDEVIGDSFQPFLFEVWRWLRHRPRHCEGTLHGIVKCRANSATTAMIASSEVLSNFIGEIREWGWHRAGITLSGSSTEEESVLVLIICEWVQVVVGEELIISHRGSISAKWVAIKTATRFTDKLDILELEKEKVINCMEMNQMVCGDWNSDLTEVGMKNAGV</sequence>
<protein>
    <submittedName>
        <fullName evidence="1">Uncharacterized protein</fullName>
    </submittedName>
</protein>
<accession>A0A4Y2Q639</accession>
<dbReference type="AlphaFoldDB" id="A0A4Y2Q639"/>
<name>A0A4Y2Q639_ARAVE</name>
<organism evidence="1 2">
    <name type="scientific">Araneus ventricosus</name>
    <name type="common">Orbweaver spider</name>
    <name type="synonym">Epeira ventricosa</name>
    <dbReference type="NCBI Taxonomy" id="182803"/>
    <lineage>
        <taxon>Eukaryota</taxon>
        <taxon>Metazoa</taxon>
        <taxon>Ecdysozoa</taxon>
        <taxon>Arthropoda</taxon>
        <taxon>Chelicerata</taxon>
        <taxon>Arachnida</taxon>
        <taxon>Araneae</taxon>
        <taxon>Araneomorphae</taxon>
        <taxon>Entelegynae</taxon>
        <taxon>Araneoidea</taxon>
        <taxon>Araneidae</taxon>
        <taxon>Araneus</taxon>
    </lineage>
</organism>
<gene>
    <name evidence="1" type="ORF">AVEN_114125_1</name>
</gene>
<proteinExistence type="predicted"/>
<evidence type="ECO:0000313" key="1">
    <source>
        <dbReference type="EMBL" id="GBN58360.1"/>
    </source>
</evidence>
<keyword evidence="2" id="KW-1185">Reference proteome</keyword>
<comment type="caution">
    <text evidence="1">The sequence shown here is derived from an EMBL/GenBank/DDBJ whole genome shotgun (WGS) entry which is preliminary data.</text>
</comment>
<dbReference type="EMBL" id="BGPR01012919">
    <property type="protein sequence ID" value="GBN58360.1"/>
    <property type="molecule type" value="Genomic_DNA"/>
</dbReference>
<evidence type="ECO:0000313" key="2">
    <source>
        <dbReference type="Proteomes" id="UP000499080"/>
    </source>
</evidence>